<evidence type="ECO:0000256" key="4">
    <source>
        <dbReference type="ARBA" id="ARBA00022692"/>
    </source>
</evidence>
<evidence type="ECO:0000313" key="14">
    <source>
        <dbReference type="EMBL" id="MBL6447486.1"/>
    </source>
</evidence>
<dbReference type="InterPro" id="IPR016169">
    <property type="entry name" value="FAD-bd_PCMH_sub2"/>
</dbReference>
<feature type="domain" description="CNNM transmembrane" evidence="13">
    <location>
        <begin position="17"/>
        <end position="206"/>
    </location>
</feature>
<keyword evidence="6 10" id="KW-1133">Transmembrane helix</keyword>
<dbReference type="SUPFAM" id="SSF54631">
    <property type="entry name" value="CBS-domain pair"/>
    <property type="match status" value="1"/>
</dbReference>
<dbReference type="AlphaFoldDB" id="A0A937FZS1"/>
<dbReference type="SMART" id="SM01091">
    <property type="entry name" value="CorC_HlyC"/>
    <property type="match status" value="1"/>
</dbReference>
<name>A0A937FZS1_9BACT</name>
<feature type="transmembrane region" description="Helical" evidence="11">
    <location>
        <begin position="154"/>
        <end position="173"/>
    </location>
</feature>
<dbReference type="GO" id="GO:0005886">
    <property type="term" value="C:plasma membrane"/>
    <property type="evidence" value="ECO:0007669"/>
    <property type="project" value="UniProtKB-SubCell"/>
</dbReference>
<evidence type="ECO:0000259" key="13">
    <source>
        <dbReference type="PROSITE" id="PS51846"/>
    </source>
</evidence>
<gene>
    <name evidence="14" type="primary">gldE</name>
    <name evidence="14" type="ORF">JMN32_14300</name>
</gene>
<dbReference type="SUPFAM" id="SSF56176">
    <property type="entry name" value="FAD-binding/transporter-associated domain-like"/>
    <property type="match status" value="1"/>
</dbReference>
<dbReference type="InterPro" id="IPR005170">
    <property type="entry name" value="Transptr-assoc_dom"/>
</dbReference>
<dbReference type="CDD" id="cd04590">
    <property type="entry name" value="CBS_pair_CorC_HlyC_assoc"/>
    <property type="match status" value="1"/>
</dbReference>
<evidence type="ECO:0000256" key="1">
    <source>
        <dbReference type="ARBA" id="ARBA00004651"/>
    </source>
</evidence>
<dbReference type="InterPro" id="IPR000644">
    <property type="entry name" value="CBS_dom"/>
</dbReference>
<evidence type="ECO:0000256" key="7">
    <source>
        <dbReference type="ARBA" id="ARBA00023122"/>
    </source>
</evidence>
<dbReference type="Pfam" id="PF01595">
    <property type="entry name" value="CNNM"/>
    <property type="match status" value="1"/>
</dbReference>
<dbReference type="Pfam" id="PF03471">
    <property type="entry name" value="CorC_HlyC"/>
    <property type="match status" value="1"/>
</dbReference>
<dbReference type="InterPro" id="IPR019862">
    <property type="entry name" value="Motility-assoc_prot_GldE"/>
</dbReference>
<proteinExistence type="inferred from homology"/>
<comment type="similarity">
    <text evidence="2">Belongs to the UPF0053 family.</text>
</comment>
<keyword evidence="5" id="KW-0677">Repeat</keyword>
<feature type="domain" description="CBS" evidence="12">
    <location>
        <begin position="225"/>
        <end position="284"/>
    </location>
</feature>
<dbReference type="PROSITE" id="PS51846">
    <property type="entry name" value="CNNM"/>
    <property type="match status" value="1"/>
</dbReference>
<dbReference type="GO" id="GO:0050660">
    <property type="term" value="F:flavin adenine dinucleotide binding"/>
    <property type="evidence" value="ECO:0007669"/>
    <property type="project" value="InterPro"/>
</dbReference>
<feature type="transmembrane region" description="Helical" evidence="11">
    <location>
        <begin position="113"/>
        <end position="133"/>
    </location>
</feature>
<keyword evidence="3" id="KW-1003">Cell membrane</keyword>
<feature type="transmembrane region" description="Helical" evidence="11">
    <location>
        <begin position="20"/>
        <end position="38"/>
    </location>
</feature>
<dbReference type="InterPro" id="IPR046342">
    <property type="entry name" value="CBS_dom_sf"/>
</dbReference>
<keyword evidence="7 9" id="KW-0129">CBS domain</keyword>
<reference evidence="14" key="1">
    <citation type="submission" date="2021-01" db="EMBL/GenBank/DDBJ databases">
        <title>Fulvivirga kasyanovii gen. nov., sp nov., a novel member of the phylum Bacteroidetes isolated from seawater in a mussel farm.</title>
        <authorList>
            <person name="Zhao L.-H."/>
            <person name="Wang Z.-J."/>
        </authorList>
    </citation>
    <scope>NUCLEOTIDE SEQUENCE</scope>
    <source>
        <strain evidence="14">29W222</strain>
    </source>
</reference>
<evidence type="ECO:0000256" key="9">
    <source>
        <dbReference type="PROSITE-ProRule" id="PRU00703"/>
    </source>
</evidence>
<sequence>MDEPPSQYLLATIFSEDSLFYLISGITLLLLLVMSALISGSEVAFFSLTSKDIAECKESEEMPDKRIVSLIRHPKQLLATILIMNNFINVGIVTLSTFVMWEILDAKTTEGKPVIILTTITTLGIVFFGEILPKVYATPNNLRFARLTSTMLKLLSTVFKPLSFLLVSSSSVIERRFIKKGYDISVEELHHALEITTTSEETTDEEKDILKGIVNFGTLTVKQVMKSRMDITAFDVEMDFHDLMDKINKSGFSRIPVYSDTIDNIEGILYIKDLLPYVDQDESFDWLRLLRQGFFVPENKKIDALLKDFQEKRVHMAIVVDEYGGTSGLITLEDVIEEIVGEINDEFDDEDIAYSKLDKYTYLFEGRTTLNDFCKILEINPNTFEKIKGESESLGGLLLEINTKLPSAGEKVYFEKYVFTVVAVDNKRIKKVRVFIKENDEDKGDYN</sequence>
<evidence type="ECO:0000256" key="8">
    <source>
        <dbReference type="ARBA" id="ARBA00023136"/>
    </source>
</evidence>
<evidence type="ECO:0000259" key="12">
    <source>
        <dbReference type="PROSITE" id="PS51371"/>
    </source>
</evidence>
<feature type="transmembrane region" description="Helical" evidence="11">
    <location>
        <begin position="77"/>
        <end position="101"/>
    </location>
</feature>
<evidence type="ECO:0000256" key="3">
    <source>
        <dbReference type="ARBA" id="ARBA00022475"/>
    </source>
</evidence>
<organism evidence="14 15">
    <name type="scientific">Fulvivirga marina</name>
    <dbReference type="NCBI Taxonomy" id="2494733"/>
    <lineage>
        <taxon>Bacteria</taxon>
        <taxon>Pseudomonadati</taxon>
        <taxon>Bacteroidota</taxon>
        <taxon>Cytophagia</taxon>
        <taxon>Cytophagales</taxon>
        <taxon>Fulvivirgaceae</taxon>
        <taxon>Fulvivirga</taxon>
    </lineage>
</organism>
<protein>
    <submittedName>
        <fullName evidence="14">Gliding motility-associated protein GldE</fullName>
    </submittedName>
</protein>
<dbReference type="Pfam" id="PF00571">
    <property type="entry name" value="CBS"/>
    <property type="match status" value="2"/>
</dbReference>
<evidence type="ECO:0000256" key="6">
    <source>
        <dbReference type="ARBA" id="ARBA00022989"/>
    </source>
</evidence>
<dbReference type="InterPro" id="IPR036318">
    <property type="entry name" value="FAD-bd_PCMH-like_sf"/>
</dbReference>
<evidence type="ECO:0000256" key="11">
    <source>
        <dbReference type="SAM" id="Phobius"/>
    </source>
</evidence>
<dbReference type="InterPro" id="IPR044751">
    <property type="entry name" value="Ion_transp-like_CBS"/>
</dbReference>
<evidence type="ECO:0000256" key="2">
    <source>
        <dbReference type="ARBA" id="ARBA00006337"/>
    </source>
</evidence>
<dbReference type="Gene3D" id="3.30.465.10">
    <property type="match status" value="1"/>
</dbReference>
<dbReference type="RefSeq" id="WP_202857091.1">
    <property type="nucleotide sequence ID" value="NZ_JAEUGD010000043.1"/>
</dbReference>
<dbReference type="EMBL" id="JAEUGD010000043">
    <property type="protein sequence ID" value="MBL6447486.1"/>
    <property type="molecule type" value="Genomic_DNA"/>
</dbReference>
<dbReference type="Gene3D" id="3.10.580.10">
    <property type="entry name" value="CBS-domain"/>
    <property type="match status" value="1"/>
</dbReference>
<feature type="domain" description="CBS" evidence="12">
    <location>
        <begin position="289"/>
        <end position="346"/>
    </location>
</feature>
<accession>A0A937FZS1</accession>
<evidence type="ECO:0000256" key="10">
    <source>
        <dbReference type="PROSITE-ProRule" id="PRU01193"/>
    </source>
</evidence>
<dbReference type="PANTHER" id="PTHR22777">
    <property type="entry name" value="HEMOLYSIN-RELATED"/>
    <property type="match status" value="1"/>
</dbReference>
<dbReference type="FunFam" id="3.10.580.10:FF:000002">
    <property type="entry name" value="Magnesium/cobalt efflux protein CorC"/>
    <property type="match status" value="1"/>
</dbReference>
<keyword evidence="15" id="KW-1185">Reference proteome</keyword>
<dbReference type="Proteomes" id="UP000614216">
    <property type="component" value="Unassembled WGS sequence"/>
</dbReference>
<comment type="caution">
    <text evidence="14">The sequence shown here is derived from an EMBL/GenBank/DDBJ whole genome shotgun (WGS) entry which is preliminary data.</text>
</comment>
<evidence type="ECO:0000256" key="5">
    <source>
        <dbReference type="ARBA" id="ARBA00022737"/>
    </source>
</evidence>
<keyword evidence="8 10" id="KW-0472">Membrane</keyword>
<comment type="subcellular location">
    <subcellularLocation>
        <location evidence="1">Cell membrane</location>
        <topology evidence="1">Multi-pass membrane protein</topology>
    </subcellularLocation>
</comment>
<evidence type="ECO:0000313" key="15">
    <source>
        <dbReference type="Proteomes" id="UP000614216"/>
    </source>
</evidence>
<dbReference type="NCBIfam" id="TIGR03520">
    <property type="entry name" value="GldE"/>
    <property type="match status" value="1"/>
</dbReference>
<dbReference type="PROSITE" id="PS51371">
    <property type="entry name" value="CBS"/>
    <property type="match status" value="2"/>
</dbReference>
<dbReference type="InterPro" id="IPR002550">
    <property type="entry name" value="CNNM"/>
</dbReference>
<keyword evidence="4 10" id="KW-0812">Transmembrane</keyword>
<dbReference type="PANTHER" id="PTHR22777:SF32">
    <property type="entry name" value="UPF0053 INNER MEMBRANE PROTEIN YFJD"/>
    <property type="match status" value="1"/>
</dbReference>